<gene>
    <name evidence="1" type="ORF">GCM10025778_15380</name>
</gene>
<accession>A0ABP9TPU6</accession>
<comment type="caution">
    <text evidence="1">The sequence shown here is derived from an EMBL/GenBank/DDBJ whole genome shotgun (WGS) entry which is preliminary data.</text>
</comment>
<keyword evidence="2" id="KW-1185">Reference proteome</keyword>
<reference evidence="2" key="1">
    <citation type="journal article" date="2019" name="Int. J. Syst. Evol. Microbiol.">
        <title>The Global Catalogue of Microorganisms (GCM) 10K type strain sequencing project: providing services to taxonomists for standard genome sequencing and annotation.</title>
        <authorList>
            <consortium name="The Broad Institute Genomics Platform"/>
            <consortium name="The Broad Institute Genome Sequencing Center for Infectious Disease"/>
            <person name="Wu L."/>
            <person name="Ma J."/>
        </authorList>
    </citation>
    <scope>NUCLEOTIDE SEQUENCE [LARGE SCALE GENOMIC DNA]</scope>
    <source>
        <strain evidence="2">JCM 18952</strain>
    </source>
</reference>
<protein>
    <submittedName>
        <fullName evidence="1">Uncharacterized protein</fullName>
    </submittedName>
</protein>
<organism evidence="1 2">
    <name type="scientific">Paeniglutamicibacter antarcticus</name>
    <dbReference type="NCBI Taxonomy" id="494023"/>
    <lineage>
        <taxon>Bacteria</taxon>
        <taxon>Bacillati</taxon>
        <taxon>Actinomycetota</taxon>
        <taxon>Actinomycetes</taxon>
        <taxon>Micrococcales</taxon>
        <taxon>Micrococcaceae</taxon>
        <taxon>Paeniglutamicibacter</taxon>
    </lineage>
</organism>
<dbReference type="Proteomes" id="UP001501257">
    <property type="component" value="Unassembled WGS sequence"/>
</dbReference>
<evidence type="ECO:0000313" key="2">
    <source>
        <dbReference type="Proteomes" id="UP001501257"/>
    </source>
</evidence>
<dbReference type="RefSeq" id="WP_345467441.1">
    <property type="nucleotide sequence ID" value="NZ_BAABLK010000025.1"/>
</dbReference>
<name>A0ABP9TPU6_9MICC</name>
<sequence>MSNVIDHRQDDLSSAENWRERVLDGVGRRLEQMVASNEVTDFSGESERATINAMADAVLAANRINDRLGAFYTTDRVRKVLGGISRQAVSERVKNDRLLRVTTADGVILFPRFQFANGAVLPGLQKLLKILLGAGADGWTVAYWLTARLAQLGESTALDVLASGDSDRIADLQRLATDDAASWHAAA</sequence>
<dbReference type="EMBL" id="BAABLK010000025">
    <property type="protein sequence ID" value="GAA5227005.1"/>
    <property type="molecule type" value="Genomic_DNA"/>
</dbReference>
<evidence type="ECO:0000313" key="1">
    <source>
        <dbReference type="EMBL" id="GAA5227005.1"/>
    </source>
</evidence>
<proteinExistence type="predicted"/>